<evidence type="ECO:0000313" key="3">
    <source>
        <dbReference type="EMBL" id="MFI9106492.1"/>
    </source>
</evidence>
<evidence type="ECO:0000256" key="1">
    <source>
        <dbReference type="SAM" id="MobiDB-lite"/>
    </source>
</evidence>
<dbReference type="Gene3D" id="3.10.180.10">
    <property type="entry name" value="2,3-Dihydroxybiphenyl 1,2-Dioxygenase, domain 1"/>
    <property type="match status" value="1"/>
</dbReference>
<accession>A0ABW8CJ68</accession>
<evidence type="ECO:0000313" key="4">
    <source>
        <dbReference type="Proteomes" id="UP001614394"/>
    </source>
</evidence>
<feature type="region of interest" description="Disordered" evidence="1">
    <location>
        <begin position="110"/>
        <end position="132"/>
    </location>
</feature>
<dbReference type="PROSITE" id="PS51819">
    <property type="entry name" value="VOC"/>
    <property type="match status" value="1"/>
</dbReference>
<dbReference type="InterPro" id="IPR004360">
    <property type="entry name" value="Glyas_Fos-R_dOase_dom"/>
</dbReference>
<gene>
    <name evidence="3" type="ORF">ACIGXA_38920</name>
</gene>
<reference evidence="3 4" key="1">
    <citation type="submission" date="2024-10" db="EMBL/GenBank/DDBJ databases">
        <title>The Natural Products Discovery Center: Release of the First 8490 Sequenced Strains for Exploring Actinobacteria Biosynthetic Diversity.</title>
        <authorList>
            <person name="Kalkreuter E."/>
            <person name="Kautsar S.A."/>
            <person name="Yang D."/>
            <person name="Bader C.D."/>
            <person name="Teijaro C.N."/>
            <person name="Fluegel L."/>
            <person name="Davis C.M."/>
            <person name="Simpson J.R."/>
            <person name="Lauterbach L."/>
            <person name="Steele A.D."/>
            <person name="Gui C."/>
            <person name="Meng S."/>
            <person name="Li G."/>
            <person name="Viehrig K."/>
            <person name="Ye F."/>
            <person name="Su P."/>
            <person name="Kiefer A.F."/>
            <person name="Nichols A."/>
            <person name="Cepeda A.J."/>
            <person name="Yan W."/>
            <person name="Fan B."/>
            <person name="Jiang Y."/>
            <person name="Adhikari A."/>
            <person name="Zheng C.-J."/>
            <person name="Schuster L."/>
            <person name="Cowan T.M."/>
            <person name="Smanski M.J."/>
            <person name="Chevrette M.G."/>
            <person name="De Carvalho L.P.S."/>
            <person name="Shen B."/>
        </authorList>
    </citation>
    <scope>NUCLEOTIDE SEQUENCE [LARGE SCALE GENOMIC DNA]</scope>
    <source>
        <strain evidence="3 4">NPDC053399</strain>
    </source>
</reference>
<sequence length="132" mass="14584">MDLYSVMCVSDRTAARSWFEAFFGRPADEIIGEEYLWQVGENAWVIVDDRDVRAERVGGAMITLGVNDLDDILARLAAHGIDHEPVETYSNGVRHVVVLDPDGNSLSLAEVPTQSVRGQRDHQASQQSATND</sequence>
<evidence type="ECO:0000259" key="2">
    <source>
        <dbReference type="PROSITE" id="PS51819"/>
    </source>
</evidence>
<dbReference type="InterPro" id="IPR029068">
    <property type="entry name" value="Glyas_Bleomycin-R_OHBP_Dase"/>
</dbReference>
<dbReference type="SUPFAM" id="SSF54593">
    <property type="entry name" value="Glyoxalase/Bleomycin resistance protein/Dihydroxybiphenyl dioxygenase"/>
    <property type="match status" value="1"/>
</dbReference>
<dbReference type="CDD" id="cd06587">
    <property type="entry name" value="VOC"/>
    <property type="match status" value="1"/>
</dbReference>
<feature type="domain" description="VOC" evidence="2">
    <location>
        <begin position="1"/>
        <end position="111"/>
    </location>
</feature>
<dbReference type="Pfam" id="PF00903">
    <property type="entry name" value="Glyoxalase"/>
    <property type="match status" value="1"/>
</dbReference>
<comment type="caution">
    <text evidence="3">The sequence shown here is derived from an EMBL/GenBank/DDBJ whole genome shotgun (WGS) entry which is preliminary data.</text>
</comment>
<dbReference type="RefSeq" id="WP_399658043.1">
    <property type="nucleotide sequence ID" value="NZ_JBITYG010000019.1"/>
</dbReference>
<dbReference type="InterPro" id="IPR037523">
    <property type="entry name" value="VOC_core"/>
</dbReference>
<organism evidence="3 4">
    <name type="scientific">Streptomyces fildesensis</name>
    <dbReference type="NCBI Taxonomy" id="375757"/>
    <lineage>
        <taxon>Bacteria</taxon>
        <taxon>Bacillati</taxon>
        <taxon>Actinomycetota</taxon>
        <taxon>Actinomycetes</taxon>
        <taxon>Kitasatosporales</taxon>
        <taxon>Streptomycetaceae</taxon>
        <taxon>Streptomyces</taxon>
    </lineage>
</organism>
<dbReference type="Proteomes" id="UP001614394">
    <property type="component" value="Unassembled WGS sequence"/>
</dbReference>
<name>A0ABW8CJ68_9ACTN</name>
<dbReference type="EMBL" id="JBITYG010000019">
    <property type="protein sequence ID" value="MFI9106492.1"/>
    <property type="molecule type" value="Genomic_DNA"/>
</dbReference>
<protein>
    <submittedName>
        <fullName evidence="3">VOC family protein</fullName>
    </submittedName>
</protein>
<proteinExistence type="predicted"/>
<keyword evidence="4" id="KW-1185">Reference proteome</keyword>